<feature type="domain" description="CBS" evidence="8">
    <location>
        <begin position="135"/>
        <end position="195"/>
    </location>
</feature>
<dbReference type="InterPro" id="IPR005170">
    <property type="entry name" value="Transptr-assoc_dom"/>
</dbReference>
<organism evidence="9 10">
    <name type="scientific">Allofranklinella schreckenbergeri</name>
    <dbReference type="NCBI Taxonomy" id="1076744"/>
    <lineage>
        <taxon>Bacteria</taxon>
        <taxon>Pseudomonadati</taxon>
        <taxon>Pseudomonadota</taxon>
        <taxon>Betaproteobacteria</taxon>
        <taxon>Burkholderiales</taxon>
        <taxon>Comamonadaceae</taxon>
        <taxon>Allofranklinella</taxon>
    </lineage>
</organism>
<dbReference type="Gene3D" id="3.10.580.10">
    <property type="entry name" value="CBS-domain"/>
    <property type="match status" value="1"/>
</dbReference>
<evidence type="ECO:0000313" key="9">
    <source>
        <dbReference type="EMBL" id="RMW95495.1"/>
    </source>
</evidence>
<dbReference type="Pfam" id="PF03471">
    <property type="entry name" value="CorC_HlyC"/>
    <property type="match status" value="1"/>
</dbReference>
<dbReference type="SUPFAM" id="SSF54631">
    <property type="entry name" value="CBS-domain pair"/>
    <property type="match status" value="1"/>
</dbReference>
<name>A0A3M6PXD6_9BURK</name>
<proteinExistence type="inferred from homology"/>
<feature type="domain" description="CBS" evidence="8">
    <location>
        <begin position="198"/>
        <end position="255"/>
    </location>
</feature>
<dbReference type="EMBL" id="RDQL01000025">
    <property type="protein sequence ID" value="RMW95495.1"/>
    <property type="molecule type" value="Genomic_DNA"/>
</dbReference>
<dbReference type="GO" id="GO:0005886">
    <property type="term" value="C:plasma membrane"/>
    <property type="evidence" value="ECO:0007669"/>
    <property type="project" value="UniProtKB-SubCell"/>
</dbReference>
<accession>A0A3M6PXD6</accession>
<evidence type="ECO:0000256" key="4">
    <source>
        <dbReference type="ARBA" id="ARBA00022737"/>
    </source>
</evidence>
<sequence>MFYFFLISNLWGFPGLERFWARFWGIEGAFRGGAFGFCSGSQGLGYAWRPCATPAPRPPVFVKSDSHPQRPQPETQDKRSLRRRLADLLCPPPSTPEALIDSIAEAEEQAAIGPEVRIMLERVIRMDSMTAADAMVSASRMDMLDVDAPYEQLLDTIIRTAHSRFPVYEGSRENIIGVLLAKDLLKLQRAPQFNIRALLRTPLLLPESKRLNDLLREFRLHRNHMAVLVDEFGRIAGLITIEDVLEEIVGEIEDEFDEPGDQGEIYALANGSWRVRGDTPITKVEAHFEVELADAHEEEEFESIGGLIAHRLGRVPHKGEKLDLSGLQFDVLHAKGGAVRWFRVSRLR</sequence>
<dbReference type="AlphaFoldDB" id="A0A3M6PXD6"/>
<protein>
    <submittedName>
        <fullName evidence="9">CBS domain-containing protein</fullName>
    </submittedName>
</protein>
<keyword evidence="3" id="KW-0472">Membrane</keyword>
<comment type="caution">
    <text evidence="9">The sequence shown here is derived from an EMBL/GenBank/DDBJ whole genome shotgun (WGS) entry which is preliminary data.</text>
</comment>
<keyword evidence="4" id="KW-0677">Repeat</keyword>
<dbReference type="InterPro" id="IPR000644">
    <property type="entry name" value="CBS_dom"/>
</dbReference>
<keyword evidence="10" id="KW-1185">Reference proteome</keyword>
<dbReference type="FunFam" id="3.10.580.10:FF:000002">
    <property type="entry name" value="Magnesium/cobalt efflux protein CorC"/>
    <property type="match status" value="1"/>
</dbReference>
<dbReference type="CDD" id="cd04590">
    <property type="entry name" value="CBS_pair_CorC_HlyC_assoc"/>
    <property type="match status" value="1"/>
</dbReference>
<evidence type="ECO:0000256" key="7">
    <source>
        <dbReference type="SAM" id="MobiDB-lite"/>
    </source>
</evidence>
<comment type="similarity">
    <text evidence="2">Belongs to the UPF0053 family.</text>
</comment>
<evidence type="ECO:0000313" key="10">
    <source>
        <dbReference type="Proteomes" id="UP000267035"/>
    </source>
</evidence>
<keyword evidence="5 6" id="KW-0129">CBS domain</keyword>
<dbReference type="Gene3D" id="3.30.465.10">
    <property type="match status" value="1"/>
</dbReference>
<gene>
    <name evidence="9" type="ORF">EBQ25_11785</name>
</gene>
<dbReference type="Pfam" id="PF00571">
    <property type="entry name" value="CBS"/>
    <property type="match status" value="2"/>
</dbReference>
<dbReference type="PANTHER" id="PTHR22777">
    <property type="entry name" value="HEMOLYSIN-RELATED"/>
    <property type="match status" value="1"/>
</dbReference>
<evidence type="ECO:0000256" key="1">
    <source>
        <dbReference type="ARBA" id="ARBA00004651"/>
    </source>
</evidence>
<evidence type="ECO:0000256" key="2">
    <source>
        <dbReference type="ARBA" id="ARBA00006337"/>
    </source>
</evidence>
<feature type="region of interest" description="Disordered" evidence="7">
    <location>
        <begin position="59"/>
        <end position="81"/>
    </location>
</feature>
<reference evidence="9 10" key="1">
    <citation type="submission" date="2018-10" db="EMBL/GenBank/DDBJ databases">
        <title>Comamonadaceae CDC group NO-1 genome sequencing and assembly.</title>
        <authorList>
            <person name="Bernier A.-M."/>
            <person name="Bernard K."/>
        </authorList>
    </citation>
    <scope>NUCLEOTIDE SEQUENCE [LARGE SCALE GENOMIC DNA]</scope>
    <source>
        <strain evidence="9 10">NML161473</strain>
    </source>
</reference>
<evidence type="ECO:0000256" key="6">
    <source>
        <dbReference type="PROSITE-ProRule" id="PRU00703"/>
    </source>
</evidence>
<dbReference type="InterPro" id="IPR046342">
    <property type="entry name" value="CBS_dom_sf"/>
</dbReference>
<dbReference type="SMART" id="SM01091">
    <property type="entry name" value="CorC_HlyC"/>
    <property type="match status" value="1"/>
</dbReference>
<evidence type="ECO:0000256" key="3">
    <source>
        <dbReference type="ARBA" id="ARBA00022475"/>
    </source>
</evidence>
<dbReference type="InterPro" id="IPR036318">
    <property type="entry name" value="FAD-bd_PCMH-like_sf"/>
</dbReference>
<dbReference type="SUPFAM" id="SSF56176">
    <property type="entry name" value="FAD-binding/transporter-associated domain-like"/>
    <property type="match status" value="1"/>
</dbReference>
<evidence type="ECO:0000259" key="8">
    <source>
        <dbReference type="PROSITE" id="PS51371"/>
    </source>
</evidence>
<evidence type="ECO:0000256" key="5">
    <source>
        <dbReference type="ARBA" id="ARBA00023122"/>
    </source>
</evidence>
<dbReference type="InterPro" id="IPR016169">
    <property type="entry name" value="FAD-bd_PCMH_sub2"/>
</dbReference>
<comment type="subcellular location">
    <subcellularLocation>
        <location evidence="1">Cell membrane</location>
        <topology evidence="1">Multi-pass membrane protein</topology>
    </subcellularLocation>
</comment>
<dbReference type="InterPro" id="IPR044751">
    <property type="entry name" value="Ion_transp-like_CBS"/>
</dbReference>
<keyword evidence="3" id="KW-1003">Cell membrane</keyword>
<dbReference type="PROSITE" id="PS51371">
    <property type="entry name" value="CBS"/>
    <property type="match status" value="2"/>
</dbReference>
<dbReference type="PANTHER" id="PTHR22777:SF32">
    <property type="entry name" value="UPF0053 INNER MEMBRANE PROTEIN YFJD"/>
    <property type="match status" value="1"/>
</dbReference>
<dbReference type="GO" id="GO:0050660">
    <property type="term" value="F:flavin adenine dinucleotide binding"/>
    <property type="evidence" value="ECO:0007669"/>
    <property type="project" value="InterPro"/>
</dbReference>
<dbReference type="Proteomes" id="UP000267035">
    <property type="component" value="Unassembled WGS sequence"/>
</dbReference>